<dbReference type="Proteomes" id="UP000015559">
    <property type="component" value="Chromosome"/>
</dbReference>
<accession>S6AAL4</accession>
<sequence>MIKRLRPPELKVHLENSSVQPLLLDVREVWEFERCSIAGSRLIPMGQIPQQIEVLNPEQEIIVICHHGVRSMHVAAFLERAGFAQVVNLDGGIDAWAREIDLTMALY</sequence>
<organism evidence="2 3">
    <name type="scientific">Sulfuricella denitrificans (strain DSM 22764 / NBRC 105220 / skB26)</name>
    <dbReference type="NCBI Taxonomy" id="1163617"/>
    <lineage>
        <taxon>Bacteria</taxon>
        <taxon>Pseudomonadati</taxon>
        <taxon>Pseudomonadota</taxon>
        <taxon>Betaproteobacteria</taxon>
        <taxon>Nitrosomonadales</taxon>
        <taxon>Sulfuricellaceae</taxon>
        <taxon>Sulfuricella</taxon>
    </lineage>
</organism>
<proteinExistence type="predicted"/>
<dbReference type="AlphaFoldDB" id="S6AAL4"/>
<dbReference type="SUPFAM" id="SSF52821">
    <property type="entry name" value="Rhodanese/Cell cycle control phosphatase"/>
    <property type="match status" value="1"/>
</dbReference>
<gene>
    <name evidence="2" type="ORF">SCD_n02257</name>
</gene>
<reference evidence="2 3" key="1">
    <citation type="journal article" date="2012" name="Appl. Environ. Microbiol.">
        <title>Draft genome sequence of a psychrotolerant sulfur-oxidizing bacterium, Sulfuricella denitrificans skB26, and proteomic insights into cold adaptation.</title>
        <authorList>
            <person name="Watanabe T."/>
            <person name="Kojima H."/>
            <person name="Fukui M."/>
        </authorList>
    </citation>
    <scope>NUCLEOTIDE SEQUENCE [LARGE SCALE GENOMIC DNA]</scope>
    <source>
        <strain evidence="3">skB26</strain>
    </source>
</reference>
<dbReference type="InterPro" id="IPR001763">
    <property type="entry name" value="Rhodanese-like_dom"/>
</dbReference>
<dbReference type="STRING" id="1163617.SCD_n02257"/>
<dbReference type="RefSeq" id="WP_009205261.1">
    <property type="nucleotide sequence ID" value="NC_022357.1"/>
</dbReference>
<dbReference type="PANTHER" id="PTHR43031">
    <property type="entry name" value="FAD-DEPENDENT OXIDOREDUCTASE"/>
    <property type="match status" value="1"/>
</dbReference>
<dbReference type="Pfam" id="PF00581">
    <property type="entry name" value="Rhodanese"/>
    <property type="match status" value="1"/>
</dbReference>
<dbReference type="PROSITE" id="PS50206">
    <property type="entry name" value="RHODANESE_3"/>
    <property type="match status" value="1"/>
</dbReference>
<dbReference type="EMBL" id="AP013066">
    <property type="protein sequence ID" value="BAN36065.1"/>
    <property type="molecule type" value="Genomic_DNA"/>
</dbReference>
<dbReference type="eggNOG" id="COG0607">
    <property type="taxonomic scope" value="Bacteria"/>
</dbReference>
<dbReference type="HOGENOM" id="CLU_089574_13_3_4"/>
<protein>
    <submittedName>
        <fullName evidence="2">Rhodanese</fullName>
    </submittedName>
</protein>
<name>S6AAL4_SULDS</name>
<evidence type="ECO:0000313" key="2">
    <source>
        <dbReference type="EMBL" id="BAN36065.1"/>
    </source>
</evidence>
<evidence type="ECO:0000259" key="1">
    <source>
        <dbReference type="PROSITE" id="PS50206"/>
    </source>
</evidence>
<dbReference type="InterPro" id="IPR050229">
    <property type="entry name" value="GlpE_sulfurtransferase"/>
</dbReference>
<dbReference type="KEGG" id="sdr:SCD_n02257"/>
<feature type="domain" description="Rhodanese" evidence="1">
    <location>
        <begin position="17"/>
        <end position="105"/>
    </location>
</feature>
<dbReference type="InterPro" id="IPR036873">
    <property type="entry name" value="Rhodanese-like_dom_sf"/>
</dbReference>
<dbReference type="SMART" id="SM00450">
    <property type="entry name" value="RHOD"/>
    <property type="match status" value="1"/>
</dbReference>
<keyword evidence="3" id="KW-1185">Reference proteome</keyword>
<dbReference type="Gene3D" id="3.40.250.10">
    <property type="entry name" value="Rhodanese-like domain"/>
    <property type="match status" value="1"/>
</dbReference>
<dbReference type="PANTHER" id="PTHR43031:SF17">
    <property type="entry name" value="SULFURTRANSFERASE YTWF-RELATED"/>
    <property type="match status" value="1"/>
</dbReference>
<evidence type="ECO:0000313" key="3">
    <source>
        <dbReference type="Proteomes" id="UP000015559"/>
    </source>
</evidence>